<evidence type="ECO:0008006" key="11">
    <source>
        <dbReference type="Google" id="ProtNLM"/>
    </source>
</evidence>
<evidence type="ECO:0000313" key="9">
    <source>
        <dbReference type="EMBL" id="KXZ44240.1"/>
    </source>
</evidence>
<feature type="compositionally biased region" description="Gly residues" evidence="8">
    <location>
        <begin position="308"/>
        <end position="325"/>
    </location>
</feature>
<dbReference type="OrthoDB" id="552695at2759"/>
<dbReference type="GO" id="GO:0006281">
    <property type="term" value="P:DNA repair"/>
    <property type="evidence" value="ECO:0007669"/>
    <property type="project" value="InterPro"/>
</dbReference>
<feature type="compositionally biased region" description="Low complexity" evidence="8">
    <location>
        <begin position="63"/>
        <end position="72"/>
    </location>
</feature>
<feature type="region of interest" description="Disordered" evidence="8">
    <location>
        <begin position="383"/>
        <end position="419"/>
    </location>
</feature>
<keyword evidence="5" id="KW-0067">ATP-binding</keyword>
<comment type="similarity">
    <text evidence="2">Belongs to the rad17/RAD24 family.</text>
</comment>
<dbReference type="GO" id="GO:0003689">
    <property type="term" value="F:DNA clamp loader activity"/>
    <property type="evidence" value="ECO:0007669"/>
    <property type="project" value="TreeGrafter"/>
</dbReference>
<reference evidence="10" key="1">
    <citation type="journal article" date="2016" name="Nat. Commun.">
        <title>The Gonium pectorale genome demonstrates co-option of cell cycle regulation during the evolution of multicellularity.</title>
        <authorList>
            <person name="Hanschen E.R."/>
            <person name="Marriage T.N."/>
            <person name="Ferris P.J."/>
            <person name="Hamaji T."/>
            <person name="Toyoda A."/>
            <person name="Fujiyama A."/>
            <person name="Neme R."/>
            <person name="Noguchi H."/>
            <person name="Minakuchi Y."/>
            <person name="Suzuki M."/>
            <person name="Kawai-Toyooka H."/>
            <person name="Smith D.R."/>
            <person name="Sparks H."/>
            <person name="Anderson J."/>
            <person name="Bakaric R."/>
            <person name="Luria V."/>
            <person name="Karger A."/>
            <person name="Kirschner M.W."/>
            <person name="Durand P.M."/>
            <person name="Michod R.E."/>
            <person name="Nozaki H."/>
            <person name="Olson B.J."/>
        </authorList>
    </citation>
    <scope>NUCLEOTIDE SEQUENCE [LARGE SCALE GENOMIC DNA]</scope>
    <source>
        <strain evidence="10">NIES-2863</strain>
    </source>
</reference>
<organism evidence="9 10">
    <name type="scientific">Gonium pectorale</name>
    <name type="common">Green alga</name>
    <dbReference type="NCBI Taxonomy" id="33097"/>
    <lineage>
        <taxon>Eukaryota</taxon>
        <taxon>Viridiplantae</taxon>
        <taxon>Chlorophyta</taxon>
        <taxon>core chlorophytes</taxon>
        <taxon>Chlorophyceae</taxon>
        <taxon>CS clade</taxon>
        <taxon>Chlamydomonadales</taxon>
        <taxon>Volvocaceae</taxon>
        <taxon>Gonium</taxon>
    </lineage>
</organism>
<dbReference type="GO" id="GO:0033314">
    <property type="term" value="P:mitotic DNA replication checkpoint signaling"/>
    <property type="evidence" value="ECO:0007669"/>
    <property type="project" value="TreeGrafter"/>
</dbReference>
<dbReference type="GO" id="GO:0005634">
    <property type="term" value="C:nucleus"/>
    <property type="evidence" value="ECO:0007669"/>
    <property type="project" value="UniProtKB-SubCell"/>
</dbReference>
<keyword evidence="6" id="KW-0539">Nucleus</keyword>
<keyword evidence="10" id="KW-1185">Reference proteome</keyword>
<evidence type="ECO:0000256" key="2">
    <source>
        <dbReference type="ARBA" id="ARBA00006168"/>
    </source>
</evidence>
<protein>
    <recommendedName>
        <fullName evidence="11">AAA+ ATPase domain-containing protein</fullName>
    </recommendedName>
</protein>
<comment type="caution">
    <text evidence="9">The sequence shown here is derived from an EMBL/GenBank/DDBJ whole genome shotgun (WGS) entry which is preliminary data.</text>
</comment>
<dbReference type="SUPFAM" id="SSF52540">
    <property type="entry name" value="P-loop containing nucleoside triphosphate hydrolases"/>
    <property type="match status" value="1"/>
</dbReference>
<dbReference type="Gene3D" id="3.40.50.300">
    <property type="entry name" value="P-loop containing nucleotide triphosphate hydrolases"/>
    <property type="match status" value="1"/>
</dbReference>
<keyword evidence="3" id="KW-0547">Nucleotide-binding</keyword>
<dbReference type="GO" id="GO:0003682">
    <property type="term" value="F:chromatin binding"/>
    <property type="evidence" value="ECO:0007669"/>
    <property type="project" value="TreeGrafter"/>
</dbReference>
<accession>A0A150G4K8</accession>
<dbReference type="InterPro" id="IPR004582">
    <property type="entry name" value="Checkpoint_prot_Rad17_Rad24"/>
</dbReference>
<dbReference type="PANTHER" id="PTHR12172:SF0">
    <property type="entry name" value="CELL CYCLE CHECKPOINT PROTEIN RAD17"/>
    <property type="match status" value="1"/>
</dbReference>
<evidence type="ECO:0000256" key="3">
    <source>
        <dbReference type="ARBA" id="ARBA00022741"/>
    </source>
</evidence>
<dbReference type="AlphaFoldDB" id="A0A150G4K8"/>
<feature type="compositionally biased region" description="Gly residues" evidence="8">
    <location>
        <begin position="49"/>
        <end position="62"/>
    </location>
</feature>
<dbReference type="InterPro" id="IPR027417">
    <property type="entry name" value="P-loop_NTPase"/>
</dbReference>
<feature type="region of interest" description="Disordered" evidence="8">
    <location>
        <begin position="300"/>
        <end position="333"/>
    </location>
</feature>
<evidence type="ECO:0000313" key="10">
    <source>
        <dbReference type="Proteomes" id="UP000075714"/>
    </source>
</evidence>
<evidence type="ECO:0000256" key="5">
    <source>
        <dbReference type="ARBA" id="ARBA00022840"/>
    </source>
</evidence>
<dbReference type="Gene3D" id="1.10.8.60">
    <property type="match status" value="1"/>
</dbReference>
<dbReference type="PANTHER" id="PTHR12172">
    <property type="entry name" value="CELL CYCLE CHECKPOINT PROTEIN RAD17"/>
    <property type="match status" value="1"/>
</dbReference>
<dbReference type="GO" id="GO:0000077">
    <property type="term" value="P:DNA damage checkpoint signaling"/>
    <property type="evidence" value="ECO:0007669"/>
    <property type="project" value="TreeGrafter"/>
</dbReference>
<name>A0A150G4K8_GONPE</name>
<dbReference type="STRING" id="33097.A0A150G4K8"/>
<proteinExistence type="inferred from homology"/>
<evidence type="ECO:0000256" key="1">
    <source>
        <dbReference type="ARBA" id="ARBA00004123"/>
    </source>
</evidence>
<dbReference type="EMBL" id="LSYV01000071">
    <property type="protein sequence ID" value="KXZ44240.1"/>
    <property type="molecule type" value="Genomic_DNA"/>
</dbReference>
<feature type="compositionally biased region" description="Low complexity" evidence="8">
    <location>
        <begin position="82"/>
        <end position="99"/>
    </location>
</feature>
<keyword evidence="4" id="KW-0227">DNA damage</keyword>
<gene>
    <name evidence="9" type="ORF">GPECTOR_70g470</name>
</gene>
<dbReference type="Proteomes" id="UP000075714">
    <property type="component" value="Unassembled WGS sequence"/>
</dbReference>
<sequence>MWHDRHAPRSEEDLAAVLHRKKVIDVREWLEQQRRALMQLAGGAAPTGHCGGGGGGAAGPRGAGPSSSRPAPQHSAEHGSQRQHQQQQRPLAPGGAAGCGAARPRPCGVAVLTGPAGCGKSACVRVLADAVGFDIVEWTPPPPVLWSEHQYQLLLLEDLPHTHDPERRQRLAASLRDLVACARGPVVLIATEVEGPAAGGGGPGGRGGAGDAGSMGGVKGLHKDILAVLNAAGALTISFNAITANNIAKLLLRVAAAEGLQLSPAAAVGLAEAADGDVRAALQALQMDAALLRAATRGAEAAEDRRGAGGGKAGKGGKKAGAGKGKGGKAAPSEMAMLRAGRQQALSAGEVARLAAAQRDLGLPLFHALGKFLYNKRAPLPGPGGGGGAGNSDSEDGEEAGKAAAAGRRGGGAKAGGKDKDSVALQQLNAHALRAGRAWTVGAGIGAQLPERLQRRPMRYDPEAIIQRCGLEAPRLLAFLHENYPPFVDPEADDAVDDVAVIAAYLSDSAVLCGLSRAAAAATAFGGTSLWMEDSPSASNLASAIAASVAGRGLMFGNTHPAPPRFNPIRAPAISSIDQAATANRAQLRSTMCRLAEAPAAGAAPSAGMAVGALGGSSQELVGDVMPWMRALAQSSQQHAAWLVRVLPGSWSYYWNGAVTEGAFLPRVAAPPPQQQQQQAAGGWGVAGVASGLEGLEIEDADPIED</sequence>
<feature type="region of interest" description="Disordered" evidence="8">
    <location>
        <begin position="48"/>
        <end position="99"/>
    </location>
</feature>
<evidence type="ECO:0000256" key="7">
    <source>
        <dbReference type="ARBA" id="ARBA00023306"/>
    </source>
</evidence>
<evidence type="ECO:0000256" key="6">
    <source>
        <dbReference type="ARBA" id="ARBA00023242"/>
    </source>
</evidence>
<keyword evidence="7" id="KW-0131">Cell cycle</keyword>
<evidence type="ECO:0000256" key="8">
    <source>
        <dbReference type="SAM" id="MobiDB-lite"/>
    </source>
</evidence>
<evidence type="ECO:0000256" key="4">
    <source>
        <dbReference type="ARBA" id="ARBA00022763"/>
    </source>
</evidence>
<dbReference type="GO" id="GO:0005524">
    <property type="term" value="F:ATP binding"/>
    <property type="evidence" value="ECO:0007669"/>
    <property type="project" value="UniProtKB-KW"/>
</dbReference>
<comment type="subcellular location">
    <subcellularLocation>
        <location evidence="1">Nucleus</location>
    </subcellularLocation>
</comment>